<name>A0ABQ8ZAJ2_9EUKA</name>
<evidence type="ECO:0000256" key="1">
    <source>
        <dbReference type="ARBA" id="ARBA00022468"/>
    </source>
</evidence>
<evidence type="ECO:0000259" key="2">
    <source>
        <dbReference type="PROSITE" id="PS50238"/>
    </source>
</evidence>
<dbReference type="EMBL" id="JAOAOG010000028">
    <property type="protein sequence ID" value="KAJ6253796.1"/>
    <property type="molecule type" value="Genomic_DNA"/>
</dbReference>
<dbReference type="Proteomes" id="UP001150062">
    <property type="component" value="Unassembled WGS sequence"/>
</dbReference>
<proteinExistence type="predicted"/>
<dbReference type="InterPro" id="IPR008936">
    <property type="entry name" value="Rho_GTPase_activation_prot"/>
</dbReference>
<dbReference type="SMART" id="SM00324">
    <property type="entry name" value="RhoGAP"/>
    <property type="match status" value="1"/>
</dbReference>
<reference evidence="3" key="1">
    <citation type="submission" date="2022-08" db="EMBL/GenBank/DDBJ databases">
        <title>Novel sulfate-reducing endosymbionts in the free-living metamonad Anaeramoeba.</title>
        <authorList>
            <person name="Jerlstrom-Hultqvist J."/>
            <person name="Cepicka I."/>
            <person name="Gallot-Lavallee L."/>
            <person name="Salas-Leiva D."/>
            <person name="Curtis B.A."/>
            <person name="Zahonova K."/>
            <person name="Pipaliya S."/>
            <person name="Dacks J."/>
            <person name="Roger A.J."/>
        </authorList>
    </citation>
    <scope>NUCLEOTIDE SEQUENCE</scope>
    <source>
        <strain evidence="3">Schooner1</strain>
    </source>
</reference>
<dbReference type="Pfam" id="PF00620">
    <property type="entry name" value="RhoGAP"/>
    <property type="match status" value="1"/>
</dbReference>
<sequence length="571" mass="68248">MNILKRGFRKHKPRVRSKFDLLKATPPEFLQLMKQQTNREIHTTFGTDLNDLVEIDGDQEKKIPNIIKQIINLIIKKFLDSPDLFKTSGDVVAVAMRKFEIDRTGRLNEETEIQPNVLTDLMKKFFLELSEPLFTKDLHEEWVIANDLIHVDELIKQLPEYHFHLLKEMIRFLKIIVENNKVNNISSTDLDRILTPFFLSITSIESETNGIPIKIMIENFESLFQEKRIPKNSKNKINKKKPQKQKLSKLVSSIQKQHLGVLLEIPIPELTKSQLLIEIKKYDTEYYTKRINFLRKSLKLLINKKEISVQLEQKIITPLLKDELAIIDKLKFKEWTIIYQLLLIEIKNYEEIESNKMEDNNIDEYLFQIKTQIRQCNQVRIILYKIATQKIEFTFHRFLKKKEYSNKKKIKNKLIDSFSQVQQYIEFKKNLQLIEISKFQNKGMEINKVEQSLQTLKSIRRQQERNDRFEQMSLPELHIERYLIKSEYNLLKEGNCQFKDLQPLKKYLKNIQLMIHYHQKCWNNDFHISIEQIKNHINGNLSIALNNEKKIKKLYLKLFLKLFYPNTMSKK</sequence>
<keyword evidence="1" id="KW-0343">GTPase activation</keyword>
<dbReference type="PANTHER" id="PTHR23176:SF129">
    <property type="entry name" value="RHO GTPASE ACTIVATING PROTEIN AT 16F, ISOFORM E-RELATED"/>
    <property type="match status" value="1"/>
</dbReference>
<keyword evidence="4" id="KW-1185">Reference proteome</keyword>
<protein>
    <submittedName>
        <fullName evidence="3">Rho gtpase-activating protein 68f</fullName>
    </submittedName>
</protein>
<feature type="domain" description="Rho-GAP" evidence="2">
    <location>
        <begin position="47"/>
        <end position="224"/>
    </location>
</feature>
<accession>A0ABQ8ZAJ2</accession>
<dbReference type="PANTHER" id="PTHR23176">
    <property type="entry name" value="RHO/RAC/CDC GTPASE-ACTIVATING PROTEIN"/>
    <property type="match status" value="1"/>
</dbReference>
<dbReference type="InterPro" id="IPR050729">
    <property type="entry name" value="Rho-GAP"/>
</dbReference>
<evidence type="ECO:0000313" key="3">
    <source>
        <dbReference type="EMBL" id="KAJ6253796.1"/>
    </source>
</evidence>
<dbReference type="InterPro" id="IPR000198">
    <property type="entry name" value="RhoGAP_dom"/>
</dbReference>
<dbReference type="CDD" id="cd00159">
    <property type="entry name" value="RhoGAP"/>
    <property type="match status" value="1"/>
</dbReference>
<dbReference type="Gene3D" id="1.10.555.10">
    <property type="entry name" value="Rho GTPase activation protein"/>
    <property type="match status" value="1"/>
</dbReference>
<organism evidence="3 4">
    <name type="scientific">Anaeramoeba flamelloides</name>
    <dbReference type="NCBI Taxonomy" id="1746091"/>
    <lineage>
        <taxon>Eukaryota</taxon>
        <taxon>Metamonada</taxon>
        <taxon>Anaeramoebidae</taxon>
        <taxon>Anaeramoeba</taxon>
    </lineage>
</organism>
<dbReference type="PROSITE" id="PS50238">
    <property type="entry name" value="RHOGAP"/>
    <property type="match status" value="1"/>
</dbReference>
<gene>
    <name evidence="3" type="ORF">M0813_13213</name>
</gene>
<dbReference type="SUPFAM" id="SSF48350">
    <property type="entry name" value="GTPase activation domain, GAP"/>
    <property type="match status" value="1"/>
</dbReference>
<evidence type="ECO:0000313" key="4">
    <source>
        <dbReference type="Proteomes" id="UP001150062"/>
    </source>
</evidence>
<comment type="caution">
    <text evidence="3">The sequence shown here is derived from an EMBL/GenBank/DDBJ whole genome shotgun (WGS) entry which is preliminary data.</text>
</comment>